<protein>
    <submittedName>
        <fullName evidence="1">Uncharacterized protein</fullName>
    </submittedName>
</protein>
<dbReference type="GeneID" id="70251563"/>
<gene>
    <name evidence="1" type="ORF">BGW36DRAFT_433454</name>
</gene>
<dbReference type="EMBL" id="JAJTJA010000015">
    <property type="protein sequence ID" value="KAH8689454.1"/>
    <property type="molecule type" value="Genomic_DNA"/>
</dbReference>
<organism evidence="1 2">
    <name type="scientific">Talaromyces proteolyticus</name>
    <dbReference type="NCBI Taxonomy" id="1131652"/>
    <lineage>
        <taxon>Eukaryota</taxon>
        <taxon>Fungi</taxon>
        <taxon>Dikarya</taxon>
        <taxon>Ascomycota</taxon>
        <taxon>Pezizomycotina</taxon>
        <taxon>Eurotiomycetes</taxon>
        <taxon>Eurotiomycetidae</taxon>
        <taxon>Eurotiales</taxon>
        <taxon>Trichocomaceae</taxon>
        <taxon>Talaromyces</taxon>
        <taxon>Talaromyces sect. Bacilispori</taxon>
    </lineage>
</organism>
<reference evidence="1" key="1">
    <citation type="submission" date="2021-12" db="EMBL/GenBank/DDBJ databases">
        <title>Convergent genome expansion in fungi linked to evolution of root-endophyte symbiosis.</title>
        <authorList>
            <consortium name="DOE Joint Genome Institute"/>
            <person name="Ke Y.-H."/>
            <person name="Bonito G."/>
            <person name="Liao H.-L."/>
            <person name="Looney B."/>
            <person name="Rojas-Flechas A."/>
            <person name="Nash J."/>
            <person name="Hameed K."/>
            <person name="Schadt C."/>
            <person name="Martin F."/>
            <person name="Crous P.W."/>
            <person name="Miettinen O."/>
            <person name="Magnuson J.K."/>
            <person name="Labbe J."/>
            <person name="Jacobson D."/>
            <person name="Doktycz M.J."/>
            <person name="Veneault-Fourrey C."/>
            <person name="Kuo A."/>
            <person name="Mondo S."/>
            <person name="Calhoun S."/>
            <person name="Riley R."/>
            <person name="Ohm R."/>
            <person name="LaButti K."/>
            <person name="Andreopoulos B."/>
            <person name="Pangilinan J."/>
            <person name="Nolan M."/>
            <person name="Tritt A."/>
            <person name="Clum A."/>
            <person name="Lipzen A."/>
            <person name="Daum C."/>
            <person name="Barry K."/>
            <person name="Grigoriev I.V."/>
            <person name="Vilgalys R."/>
        </authorList>
    </citation>
    <scope>NUCLEOTIDE SEQUENCE</scope>
    <source>
        <strain evidence="1">PMI_201</strain>
    </source>
</reference>
<comment type="caution">
    <text evidence="1">The sequence shown here is derived from an EMBL/GenBank/DDBJ whole genome shotgun (WGS) entry which is preliminary data.</text>
</comment>
<dbReference type="RefSeq" id="XP_046065808.1">
    <property type="nucleotide sequence ID" value="XM_046221276.1"/>
</dbReference>
<dbReference type="Proteomes" id="UP001201262">
    <property type="component" value="Unassembled WGS sequence"/>
</dbReference>
<accession>A0AAD4KHC0</accession>
<proteinExistence type="predicted"/>
<sequence length="199" mass="23187">MIRPRTGLLGKASVKPYRMMRDEMAKQERSLYFRLPRDAEASTFDLARSVNPNRSPPQVTIEDYLASTKRPDESPNLPVLFSEKAPCTNTVRVTKDQHRIFSEKLDQSQSWLFRQVGHRLCGVDFIHRSEIRDGNPKYHSSWAAEYITRTTVVVIVQPGTKHQHWETFGAEIRRIFENVDDKFKEKWEFAGVVFETSSR</sequence>
<dbReference type="AlphaFoldDB" id="A0AAD4KHC0"/>
<evidence type="ECO:0000313" key="1">
    <source>
        <dbReference type="EMBL" id="KAH8689454.1"/>
    </source>
</evidence>
<name>A0AAD4KHC0_9EURO</name>
<evidence type="ECO:0000313" key="2">
    <source>
        <dbReference type="Proteomes" id="UP001201262"/>
    </source>
</evidence>
<keyword evidence="2" id="KW-1185">Reference proteome</keyword>